<proteinExistence type="predicted"/>
<dbReference type="Proteomes" id="UP001165135">
    <property type="component" value="Unassembled WGS sequence"/>
</dbReference>
<accession>A0A9W6RFT0</accession>
<dbReference type="AlphaFoldDB" id="A0A9W6RFT0"/>
<evidence type="ECO:0000256" key="1">
    <source>
        <dbReference type="SAM" id="MobiDB-lite"/>
    </source>
</evidence>
<protein>
    <submittedName>
        <fullName evidence="2">Uncharacterized protein</fullName>
    </submittedName>
</protein>
<organism evidence="2 3">
    <name type="scientific">Actinoallomurus iriomotensis</name>
    <dbReference type="NCBI Taxonomy" id="478107"/>
    <lineage>
        <taxon>Bacteria</taxon>
        <taxon>Bacillati</taxon>
        <taxon>Actinomycetota</taxon>
        <taxon>Actinomycetes</taxon>
        <taxon>Streptosporangiales</taxon>
        <taxon>Thermomonosporaceae</taxon>
        <taxon>Actinoallomurus</taxon>
    </lineage>
</organism>
<dbReference type="EMBL" id="BSTJ01000001">
    <property type="protein sequence ID" value="GLY73120.1"/>
    <property type="molecule type" value="Genomic_DNA"/>
</dbReference>
<feature type="region of interest" description="Disordered" evidence="1">
    <location>
        <begin position="57"/>
        <end position="88"/>
    </location>
</feature>
<gene>
    <name evidence="2" type="ORF">Airi01_013870</name>
</gene>
<sequence length="127" mass="13082">MLLDASSVSLLVSSRSPRIGLRRPEYRRVGRPAGTRLRRSRAGIFLGGDRPQAADLRAGRHQGKHDPAGLGGGQFGAESLGDPLGPAELRDGGARGLAGDLLVPAEPGCLVPGLEAWATSVRPSGGV</sequence>
<reference evidence="2" key="1">
    <citation type="submission" date="2023-03" db="EMBL/GenBank/DDBJ databases">
        <title>Actinoallomurus iriomotensis NBRC 103681.</title>
        <authorList>
            <person name="Ichikawa N."/>
            <person name="Sato H."/>
            <person name="Tonouchi N."/>
        </authorList>
    </citation>
    <scope>NUCLEOTIDE SEQUENCE</scope>
    <source>
        <strain evidence="2">NBRC 103681</strain>
    </source>
</reference>
<comment type="caution">
    <text evidence="2">The sequence shown here is derived from an EMBL/GenBank/DDBJ whole genome shotgun (WGS) entry which is preliminary data.</text>
</comment>
<evidence type="ECO:0000313" key="3">
    <source>
        <dbReference type="Proteomes" id="UP001165135"/>
    </source>
</evidence>
<name>A0A9W6RFT0_9ACTN</name>
<evidence type="ECO:0000313" key="2">
    <source>
        <dbReference type="EMBL" id="GLY73120.1"/>
    </source>
</evidence>